<dbReference type="PANTHER" id="PTHR42973">
    <property type="entry name" value="BINDING OXIDOREDUCTASE, PUTATIVE (AFU_ORTHOLOGUE AFUA_1G17690)-RELATED"/>
    <property type="match status" value="1"/>
</dbReference>
<evidence type="ECO:0000313" key="7">
    <source>
        <dbReference type="Proteomes" id="UP000054549"/>
    </source>
</evidence>
<dbReference type="InterPro" id="IPR016166">
    <property type="entry name" value="FAD-bd_PCMH"/>
</dbReference>
<accession>A0A0C2WL82</accession>
<keyword evidence="3" id="KW-0274">FAD</keyword>
<dbReference type="EMBL" id="KN818272">
    <property type="protein sequence ID" value="KIL62317.1"/>
    <property type="molecule type" value="Genomic_DNA"/>
</dbReference>
<evidence type="ECO:0000256" key="2">
    <source>
        <dbReference type="ARBA" id="ARBA00022630"/>
    </source>
</evidence>
<evidence type="ECO:0000256" key="3">
    <source>
        <dbReference type="ARBA" id="ARBA00022827"/>
    </source>
</evidence>
<dbReference type="HOGENOM" id="CLU_018354_1_0_1"/>
<dbReference type="InParanoid" id="A0A0C2WL82"/>
<protein>
    <recommendedName>
        <fullName evidence="5">FAD-binding PCMH-type domain-containing protein</fullName>
    </recommendedName>
</protein>
<name>A0A0C2WL82_AMAMK</name>
<dbReference type="SUPFAM" id="SSF56176">
    <property type="entry name" value="FAD-binding/transporter-associated domain-like"/>
    <property type="match status" value="1"/>
</dbReference>
<dbReference type="PANTHER" id="PTHR42973:SF7">
    <property type="entry name" value="FAD-BINDING PCMH-TYPE DOMAIN-CONTAINING PROTEIN"/>
    <property type="match status" value="1"/>
</dbReference>
<keyword evidence="4" id="KW-0560">Oxidoreductase</keyword>
<evidence type="ECO:0000256" key="1">
    <source>
        <dbReference type="ARBA" id="ARBA00005466"/>
    </source>
</evidence>
<evidence type="ECO:0000259" key="5">
    <source>
        <dbReference type="PROSITE" id="PS51387"/>
    </source>
</evidence>
<sequence length="552" mass="62207">MDYLAQVIKDGEVLVTSGNVIRVYLRGTPEYEVSIVHRFPNGISEVTRYVVEPGNELELRGLMELLAEKKIPFGLKSGGHISVPKIYPPNEGVLIYMKQFDHIKYDKEKKTLDVGAGVIWKDVYEYLEPFASDASDHAPGVVGGDPQVGVSGWLLGGGYSLQTNKFGLGIDNLIGFQVLLPGAQAVCNVSREENPEIFKALKGGGHNFGIITQFTLRVHDYAKRTAPVISTEFPESASSIVKDFLVRFIQHETRPEAVVVVAAFRHDLKDGKLESFIPLSAWNTDSSLYQIPRVSENRDLAQFFFSGDPSSMSLAEAYEAFSFRHLPVSLKTLQTDSRFVHLDASSEITKNMLNADLIERKLFTSLQEGNEIYWNSLTVFTAGNKTVVMESTPDLRGRMACIMVTTYTRTLIDEAEKHAKVLSLLMAANQGIRVSFEIWPFHKNAFNGVRREDSAWPHEEGKVFGPLVGWFEWSGKENDKYWLEKISNSLKELRKVALKENCTTENLPMYLNITLEDTSVKDIYRDHYEELKRLRRKYDPNNVMGLAAGFVI</sequence>
<feature type="domain" description="FAD-binding PCMH-type" evidence="5">
    <location>
        <begin position="42"/>
        <end position="221"/>
    </location>
</feature>
<dbReference type="Proteomes" id="UP000054549">
    <property type="component" value="Unassembled WGS sequence"/>
</dbReference>
<gene>
    <name evidence="6" type="ORF">M378DRAFT_108474</name>
</gene>
<evidence type="ECO:0000313" key="6">
    <source>
        <dbReference type="EMBL" id="KIL62317.1"/>
    </source>
</evidence>
<reference evidence="6 7" key="1">
    <citation type="submission" date="2014-04" db="EMBL/GenBank/DDBJ databases">
        <title>Evolutionary Origins and Diversification of the Mycorrhizal Mutualists.</title>
        <authorList>
            <consortium name="DOE Joint Genome Institute"/>
            <consortium name="Mycorrhizal Genomics Consortium"/>
            <person name="Kohler A."/>
            <person name="Kuo A."/>
            <person name="Nagy L.G."/>
            <person name="Floudas D."/>
            <person name="Copeland A."/>
            <person name="Barry K.W."/>
            <person name="Cichocki N."/>
            <person name="Veneault-Fourrey C."/>
            <person name="LaButti K."/>
            <person name="Lindquist E.A."/>
            <person name="Lipzen A."/>
            <person name="Lundell T."/>
            <person name="Morin E."/>
            <person name="Murat C."/>
            <person name="Riley R."/>
            <person name="Ohm R."/>
            <person name="Sun H."/>
            <person name="Tunlid A."/>
            <person name="Henrissat B."/>
            <person name="Grigoriev I.V."/>
            <person name="Hibbett D.S."/>
            <person name="Martin F."/>
        </authorList>
    </citation>
    <scope>NUCLEOTIDE SEQUENCE [LARGE SCALE GENOMIC DNA]</scope>
    <source>
        <strain evidence="6 7">Koide BX008</strain>
    </source>
</reference>
<comment type="similarity">
    <text evidence="1">Belongs to the oxygen-dependent FAD-linked oxidoreductase family.</text>
</comment>
<organism evidence="6 7">
    <name type="scientific">Amanita muscaria (strain Koide BX008)</name>
    <dbReference type="NCBI Taxonomy" id="946122"/>
    <lineage>
        <taxon>Eukaryota</taxon>
        <taxon>Fungi</taxon>
        <taxon>Dikarya</taxon>
        <taxon>Basidiomycota</taxon>
        <taxon>Agaricomycotina</taxon>
        <taxon>Agaricomycetes</taxon>
        <taxon>Agaricomycetidae</taxon>
        <taxon>Agaricales</taxon>
        <taxon>Pluteineae</taxon>
        <taxon>Amanitaceae</taxon>
        <taxon>Amanita</taxon>
    </lineage>
</organism>
<dbReference type="InterPro" id="IPR006094">
    <property type="entry name" value="Oxid_FAD_bind_N"/>
</dbReference>
<dbReference type="AlphaFoldDB" id="A0A0C2WL82"/>
<dbReference type="Gene3D" id="3.30.465.10">
    <property type="match status" value="2"/>
</dbReference>
<dbReference type="Pfam" id="PF01565">
    <property type="entry name" value="FAD_binding_4"/>
    <property type="match status" value="1"/>
</dbReference>
<dbReference type="STRING" id="946122.A0A0C2WL82"/>
<dbReference type="OrthoDB" id="2151789at2759"/>
<keyword evidence="2" id="KW-0285">Flavoprotein</keyword>
<evidence type="ECO:0000256" key="4">
    <source>
        <dbReference type="ARBA" id="ARBA00023002"/>
    </source>
</evidence>
<dbReference type="PROSITE" id="PS51387">
    <property type="entry name" value="FAD_PCMH"/>
    <property type="match status" value="1"/>
</dbReference>
<keyword evidence="7" id="KW-1185">Reference proteome</keyword>
<dbReference type="Gene3D" id="3.40.462.20">
    <property type="match status" value="1"/>
</dbReference>
<proteinExistence type="inferred from homology"/>
<dbReference type="GO" id="GO:0016491">
    <property type="term" value="F:oxidoreductase activity"/>
    <property type="evidence" value="ECO:0007669"/>
    <property type="project" value="UniProtKB-KW"/>
</dbReference>
<dbReference type="GO" id="GO:0071949">
    <property type="term" value="F:FAD binding"/>
    <property type="evidence" value="ECO:0007669"/>
    <property type="project" value="InterPro"/>
</dbReference>
<dbReference type="InterPro" id="IPR050416">
    <property type="entry name" value="FAD-linked_Oxidoreductase"/>
</dbReference>
<dbReference type="InterPro" id="IPR036318">
    <property type="entry name" value="FAD-bd_PCMH-like_sf"/>
</dbReference>
<dbReference type="InterPro" id="IPR016169">
    <property type="entry name" value="FAD-bd_PCMH_sub2"/>
</dbReference>